<dbReference type="Pfam" id="PF00144">
    <property type="entry name" value="Beta-lactamase"/>
    <property type="match status" value="1"/>
</dbReference>
<dbReference type="EMBL" id="VCEJ01000005">
    <property type="protein sequence ID" value="TLU99092.1"/>
    <property type="molecule type" value="Genomic_DNA"/>
</dbReference>
<dbReference type="InterPro" id="IPR012338">
    <property type="entry name" value="Beta-lactam/transpept-like"/>
</dbReference>
<reference evidence="2 3" key="1">
    <citation type="submission" date="2019-05" db="EMBL/GenBank/DDBJ databases">
        <authorList>
            <person name="Qu J.-H."/>
        </authorList>
    </citation>
    <scope>NUCLEOTIDE SEQUENCE [LARGE SCALE GENOMIC DNA]</scope>
    <source>
        <strain evidence="2 3">T17</strain>
    </source>
</reference>
<dbReference type="InterPro" id="IPR050789">
    <property type="entry name" value="Diverse_Enzym_Activities"/>
</dbReference>
<dbReference type="AlphaFoldDB" id="A0A5R9KS42"/>
<keyword evidence="2" id="KW-0378">Hydrolase</keyword>
<protein>
    <submittedName>
        <fullName evidence="2">Serine hydrolase</fullName>
    </submittedName>
</protein>
<dbReference type="Gene3D" id="3.40.710.10">
    <property type="entry name" value="DD-peptidase/beta-lactamase superfamily"/>
    <property type="match status" value="1"/>
</dbReference>
<feature type="domain" description="Beta-lactamase-related" evidence="1">
    <location>
        <begin position="70"/>
        <end position="345"/>
    </location>
</feature>
<dbReference type="OrthoDB" id="9773047at2"/>
<dbReference type="PANTHER" id="PTHR43283">
    <property type="entry name" value="BETA-LACTAMASE-RELATED"/>
    <property type="match status" value="1"/>
</dbReference>
<evidence type="ECO:0000259" key="1">
    <source>
        <dbReference type="Pfam" id="PF00144"/>
    </source>
</evidence>
<dbReference type="PANTHER" id="PTHR43283:SF7">
    <property type="entry name" value="BETA-LACTAMASE-RELATED DOMAIN-CONTAINING PROTEIN"/>
    <property type="match status" value="1"/>
</dbReference>
<proteinExistence type="predicted"/>
<accession>A0A5R9KS42</accession>
<organism evidence="2 3">
    <name type="scientific">Dyadobacter luticola</name>
    <dbReference type="NCBI Taxonomy" id="1979387"/>
    <lineage>
        <taxon>Bacteria</taxon>
        <taxon>Pseudomonadati</taxon>
        <taxon>Bacteroidota</taxon>
        <taxon>Cytophagia</taxon>
        <taxon>Cytophagales</taxon>
        <taxon>Spirosomataceae</taxon>
        <taxon>Dyadobacter</taxon>
    </lineage>
</organism>
<gene>
    <name evidence="2" type="ORF">FEN17_21175</name>
</gene>
<dbReference type="Proteomes" id="UP000306402">
    <property type="component" value="Unassembled WGS sequence"/>
</dbReference>
<dbReference type="PROSITE" id="PS51318">
    <property type="entry name" value="TAT"/>
    <property type="match status" value="1"/>
</dbReference>
<name>A0A5R9KS42_9BACT</name>
<comment type="caution">
    <text evidence="2">The sequence shown here is derived from an EMBL/GenBank/DDBJ whole genome shotgun (WGS) entry which is preliminary data.</text>
</comment>
<sequence length="531" mass="58982">MSYNRREFLQHLGFGALQLGVISAIPASAWAASLQYGQLPRSSPEAQGMSAKGILDFVSAVEAEKLNLHSMMILRQGKVVAEGWWAPYAPDLKHTLYSLSKSFTSSAIGLAVAEGKIKVDDKVVSFFPNDKPATISANLAAMRIKDLLTMSTGHDKDSTPSLRDGKDNNWVKAFLSLPVEHEPGTFFVYNSGATYMLSAIIQKVTGKTLLEYLTPRLFEPLAIEGMDWETDPNGINTGGWGLRVKTEDIAKFGQLYLQKGQWNGKQILPQTWVDEATRSHIQSKGGARKQEENDWLQGYGYQFWRCRHDGYRGDGAYGQYCIVLPKEDLVIAITSETSNMQAVLDHVWDNILQSVKATGVPSDKEQQAELQKKITTLALPLTAGKPTSELTAKLHGKSFSISDNDLKINKISFEFDKGWCLFRLKDDKGEHLVVNGLGNWKIGMTDLSTLPLKLVLTPVPGEKLTKIACNGAWIDDSTFEMTWRFIETAHYETVSCKFTGDSMQVEFKRSLAILNNTKDARPILSGKMLNS</sequence>
<dbReference type="InterPro" id="IPR006311">
    <property type="entry name" value="TAT_signal"/>
</dbReference>
<dbReference type="GO" id="GO:0016787">
    <property type="term" value="F:hydrolase activity"/>
    <property type="evidence" value="ECO:0007669"/>
    <property type="project" value="UniProtKB-KW"/>
</dbReference>
<dbReference type="RefSeq" id="WP_138367383.1">
    <property type="nucleotide sequence ID" value="NZ_VCEJ01000005.1"/>
</dbReference>
<dbReference type="InterPro" id="IPR001466">
    <property type="entry name" value="Beta-lactam-related"/>
</dbReference>
<evidence type="ECO:0000313" key="2">
    <source>
        <dbReference type="EMBL" id="TLU99092.1"/>
    </source>
</evidence>
<keyword evidence="3" id="KW-1185">Reference proteome</keyword>
<dbReference type="SUPFAM" id="SSF56601">
    <property type="entry name" value="beta-lactamase/transpeptidase-like"/>
    <property type="match status" value="1"/>
</dbReference>
<evidence type="ECO:0000313" key="3">
    <source>
        <dbReference type="Proteomes" id="UP000306402"/>
    </source>
</evidence>